<dbReference type="InterPro" id="IPR042208">
    <property type="entry name" value="D-ser_dehydrat-like_sf"/>
</dbReference>
<dbReference type="Gene3D" id="3.20.20.10">
    <property type="entry name" value="Alanine racemase"/>
    <property type="match status" value="1"/>
</dbReference>
<dbReference type="SUPFAM" id="SSF51419">
    <property type="entry name" value="PLP-binding barrel"/>
    <property type="match status" value="1"/>
</dbReference>
<dbReference type="Gene3D" id="2.40.37.20">
    <property type="entry name" value="D-serine dehydratase-like domain"/>
    <property type="match status" value="1"/>
</dbReference>
<organism evidence="4">
    <name type="scientific">marine sediment metagenome</name>
    <dbReference type="NCBI Taxonomy" id="412755"/>
    <lineage>
        <taxon>unclassified sequences</taxon>
        <taxon>metagenomes</taxon>
        <taxon>ecological metagenomes</taxon>
    </lineage>
</organism>
<dbReference type="PANTHER" id="PTHR28004">
    <property type="entry name" value="ZGC:162816-RELATED"/>
    <property type="match status" value="1"/>
</dbReference>
<dbReference type="Pfam" id="PF01168">
    <property type="entry name" value="Ala_racemase_N"/>
    <property type="match status" value="1"/>
</dbReference>
<gene>
    <name evidence="4" type="ORF">LCGC14_0081960</name>
</gene>
<dbReference type="EMBL" id="LAZR01000021">
    <property type="protein sequence ID" value="KKO04884.1"/>
    <property type="molecule type" value="Genomic_DNA"/>
</dbReference>
<dbReference type="InterPro" id="IPR051466">
    <property type="entry name" value="D-amino_acid_metab_enzyme"/>
</dbReference>
<feature type="domain" description="D-serine dehydratase-like" evidence="3">
    <location>
        <begin position="262"/>
        <end position="351"/>
    </location>
</feature>
<comment type="caution">
    <text evidence="4">The sequence shown here is derived from an EMBL/GenBank/DDBJ whole genome shotgun (WGS) entry which is preliminary data.</text>
</comment>
<keyword evidence="2" id="KW-0456">Lyase</keyword>
<dbReference type="AlphaFoldDB" id="A0A0F9YJZ4"/>
<evidence type="ECO:0000313" key="4">
    <source>
        <dbReference type="EMBL" id="KKO04884.1"/>
    </source>
</evidence>
<proteinExistence type="inferred from homology"/>
<dbReference type="GO" id="GO:0036088">
    <property type="term" value="P:D-serine catabolic process"/>
    <property type="evidence" value="ECO:0007669"/>
    <property type="project" value="TreeGrafter"/>
</dbReference>
<evidence type="ECO:0000256" key="2">
    <source>
        <dbReference type="ARBA" id="ARBA00023239"/>
    </source>
</evidence>
<dbReference type="InterPro" id="IPR001608">
    <property type="entry name" value="Ala_racemase_N"/>
</dbReference>
<accession>A0A0F9YJZ4</accession>
<name>A0A0F9YJZ4_9ZZZZ</name>
<dbReference type="InterPro" id="IPR026956">
    <property type="entry name" value="D-ser_dehydrat-like_dom"/>
</dbReference>
<dbReference type="SMART" id="SM01119">
    <property type="entry name" value="D-ser_dehydrat"/>
    <property type="match status" value="1"/>
</dbReference>
<dbReference type="GO" id="GO:0008721">
    <property type="term" value="F:D-serine ammonia-lyase activity"/>
    <property type="evidence" value="ECO:0007669"/>
    <property type="project" value="TreeGrafter"/>
</dbReference>
<evidence type="ECO:0000259" key="3">
    <source>
        <dbReference type="SMART" id="SM01119"/>
    </source>
</evidence>
<dbReference type="InterPro" id="IPR029066">
    <property type="entry name" value="PLP-binding_barrel"/>
</dbReference>
<sequence length="370" mass="41494">MQKDNWYSLNQPEEVISPSLLVYPDRIQHNIELMISMIGDITRLRPHIKTYKNVNIINMQMACGITKFKCATIAEAELLGDCNAPDILLAMQPIGPNAQRFAELIKKYPNSKFSTIVDNTKTLSILGKLAKSNDVRISLWVDINNGMNRTGIIPDQDAAELYSQLHENSNLIAEGLHVYDGHLRNSNPAIRENECNSAFDEVIALQKTITNQNIPSPKIVTGGSPTFPFHCKRLNVEASPGTTLLWDSGYSNMFQEMNFLPAAVLFTRILSKPTTGILCFDLGHKSIAPEMPFPRIEFLDLKHSKQISQSEEHLVVEYDDLTIPEVGDVHYAIPKHICPTVVKYATLTVIKNNAVIDHWKVSARTQKSTI</sequence>
<dbReference type="Pfam" id="PF14031">
    <property type="entry name" value="D-ser_dehydrat"/>
    <property type="match status" value="1"/>
</dbReference>
<protein>
    <recommendedName>
        <fullName evidence="3">D-serine dehydratase-like domain-containing protein</fullName>
    </recommendedName>
</protein>
<comment type="similarity">
    <text evidence="1">Belongs to the DSD1 family.</text>
</comment>
<dbReference type="PANTHER" id="PTHR28004:SF2">
    <property type="entry name" value="D-SERINE DEHYDRATASE"/>
    <property type="match status" value="1"/>
</dbReference>
<reference evidence="4" key="1">
    <citation type="journal article" date="2015" name="Nature">
        <title>Complex archaea that bridge the gap between prokaryotes and eukaryotes.</title>
        <authorList>
            <person name="Spang A."/>
            <person name="Saw J.H."/>
            <person name="Jorgensen S.L."/>
            <person name="Zaremba-Niedzwiedzka K."/>
            <person name="Martijn J."/>
            <person name="Lind A.E."/>
            <person name="van Eijk R."/>
            <person name="Schleper C."/>
            <person name="Guy L."/>
            <person name="Ettema T.J."/>
        </authorList>
    </citation>
    <scope>NUCLEOTIDE SEQUENCE</scope>
</reference>
<dbReference type="CDD" id="cd06821">
    <property type="entry name" value="PLPDE_III_D-TA"/>
    <property type="match status" value="1"/>
</dbReference>
<evidence type="ECO:0000256" key="1">
    <source>
        <dbReference type="ARBA" id="ARBA00005323"/>
    </source>
</evidence>